<dbReference type="STRING" id="478744.SAMN05444359_13613"/>
<dbReference type="Proteomes" id="UP000199021">
    <property type="component" value="Unassembled WGS sequence"/>
</dbReference>
<proteinExistence type="predicted"/>
<protein>
    <submittedName>
        <fullName evidence="2">Uncharacterized protein</fullName>
    </submittedName>
</protein>
<name>A0A1H9NEE3_9BACT</name>
<dbReference type="EMBL" id="FOFB01000036">
    <property type="protein sequence ID" value="SER34075.1"/>
    <property type="molecule type" value="Genomic_DNA"/>
</dbReference>
<accession>A0A1H9NEE3</accession>
<keyword evidence="3" id="KW-1185">Reference proteome</keyword>
<gene>
    <name evidence="2" type="ORF">SAMN05444359_13613</name>
</gene>
<dbReference type="AlphaFoldDB" id="A0A1H9NEE3"/>
<evidence type="ECO:0000256" key="1">
    <source>
        <dbReference type="SAM" id="MobiDB-lite"/>
    </source>
</evidence>
<evidence type="ECO:0000313" key="2">
    <source>
        <dbReference type="EMBL" id="SER34075.1"/>
    </source>
</evidence>
<dbReference type="InParanoid" id="A0A1H9NEE3"/>
<organism evidence="2 3">
    <name type="scientific">Neolewinella agarilytica</name>
    <dbReference type="NCBI Taxonomy" id="478744"/>
    <lineage>
        <taxon>Bacteria</taxon>
        <taxon>Pseudomonadati</taxon>
        <taxon>Bacteroidota</taxon>
        <taxon>Saprospiria</taxon>
        <taxon>Saprospirales</taxon>
        <taxon>Lewinellaceae</taxon>
        <taxon>Neolewinella</taxon>
    </lineage>
</organism>
<evidence type="ECO:0000313" key="3">
    <source>
        <dbReference type="Proteomes" id="UP000199021"/>
    </source>
</evidence>
<feature type="region of interest" description="Disordered" evidence="1">
    <location>
        <begin position="1"/>
        <end position="50"/>
    </location>
</feature>
<reference evidence="3" key="1">
    <citation type="submission" date="2016-10" db="EMBL/GenBank/DDBJ databases">
        <authorList>
            <person name="Varghese N."/>
            <person name="Submissions S."/>
        </authorList>
    </citation>
    <scope>NUCLEOTIDE SEQUENCE [LARGE SCALE GENOMIC DNA]</scope>
    <source>
        <strain evidence="3">DSM 24740</strain>
    </source>
</reference>
<sequence>MRKSSDCQRTIRRTFAAMEDSPKKRRARTVRKPIAPQAKDRGPQPGSLNENELTTAIVSKLSAKHKCQLDPTQFRIDESLVKVGAMNAAAGFAFDIHPKPGPLNSGVKRRICQDILKLSLVKTFYKTTEDRDVTVAVILGDKDALDSFQGITHPTWMKRAADMAGVEVRLAD</sequence>